<sequence>MTIMRIINRFLLQKSPPSLSPPRWLCTVVEQSTPPPESKKKNGLFYKVARGNSKSSVVDILNKWVNQGNDGFSHDAL</sequence>
<accession>A0A022RNJ8</accession>
<reference evidence="1 2" key="1">
    <citation type="journal article" date="2013" name="Proc. Natl. Acad. Sci. U.S.A.">
        <title>Fine-scale variation in meiotic recombination in Mimulus inferred from population shotgun sequencing.</title>
        <authorList>
            <person name="Hellsten U."/>
            <person name="Wright K.M."/>
            <person name="Jenkins J."/>
            <person name="Shu S."/>
            <person name="Yuan Y."/>
            <person name="Wessler S.R."/>
            <person name="Schmutz J."/>
            <person name="Willis J.H."/>
            <person name="Rokhsar D.S."/>
        </authorList>
    </citation>
    <scope>NUCLEOTIDE SEQUENCE [LARGE SCALE GENOMIC DNA]</scope>
    <source>
        <strain evidence="2">cv. DUN x IM62</strain>
    </source>
</reference>
<protein>
    <submittedName>
        <fullName evidence="1">Uncharacterized protein</fullName>
    </submittedName>
</protein>
<dbReference type="AlphaFoldDB" id="A0A022RNJ8"/>
<dbReference type="EMBL" id="KI630401">
    <property type="protein sequence ID" value="EYU40495.1"/>
    <property type="molecule type" value="Genomic_DNA"/>
</dbReference>
<evidence type="ECO:0000313" key="1">
    <source>
        <dbReference type="EMBL" id="EYU40495.1"/>
    </source>
</evidence>
<dbReference type="Proteomes" id="UP000030748">
    <property type="component" value="Unassembled WGS sequence"/>
</dbReference>
<keyword evidence="2" id="KW-1185">Reference proteome</keyword>
<gene>
    <name evidence="1" type="ORF">MIMGU_mgv1a017404mg</name>
</gene>
<name>A0A022RNJ8_ERYGU</name>
<evidence type="ECO:0000313" key="2">
    <source>
        <dbReference type="Proteomes" id="UP000030748"/>
    </source>
</evidence>
<proteinExistence type="predicted"/>
<organism evidence="1 2">
    <name type="scientific">Erythranthe guttata</name>
    <name type="common">Yellow monkey flower</name>
    <name type="synonym">Mimulus guttatus</name>
    <dbReference type="NCBI Taxonomy" id="4155"/>
    <lineage>
        <taxon>Eukaryota</taxon>
        <taxon>Viridiplantae</taxon>
        <taxon>Streptophyta</taxon>
        <taxon>Embryophyta</taxon>
        <taxon>Tracheophyta</taxon>
        <taxon>Spermatophyta</taxon>
        <taxon>Magnoliopsida</taxon>
        <taxon>eudicotyledons</taxon>
        <taxon>Gunneridae</taxon>
        <taxon>Pentapetalae</taxon>
        <taxon>asterids</taxon>
        <taxon>lamiids</taxon>
        <taxon>Lamiales</taxon>
        <taxon>Phrymaceae</taxon>
        <taxon>Erythranthe</taxon>
    </lineage>
</organism>